<feature type="coiled-coil region" evidence="2">
    <location>
        <begin position="102"/>
        <end position="136"/>
    </location>
</feature>
<dbReference type="SMART" id="SM00088">
    <property type="entry name" value="PINT"/>
    <property type="match status" value="1"/>
</dbReference>
<dbReference type="AlphaFoldDB" id="A0A9P4IGE3"/>
<sequence length="488" mass="53956">MGDPQFAKYPDLQLSQHIFHITNPSSSKAKQQSSLTALQNAIKEQKMAPLYRHLAHPVDGIMNVRGEGTVQQPGQLRRASSSATTLLATRRPSLSMALPWDEKLYEELKADNEKELEAIQKEEDEATEKAGETEIQSARGKRAEFWTRVGDKDKAIAAYEAVFEKTGILGTKIDLVLAIIRVGLFFGDKVLVKKNIERASALVESGGDWDRRNRLKAYHGLHLLTVRSHGLAAPLLLDSLSTFTSYELCPYSSLVIYAVLAGSVSLKRVDFKSKVVDAPEIKAILGESDEKLSALSGALSSGPSAGDEEMTDTMVTTTTPGTTAVNLTALGSTAAQVDAEITVDFKPLANLVASLYNGNYSSFFTALGQVEENFLCDDRYLYEHGRWYVREMRLRGYQQLLQSYRVVGLNSMANDFGVSVDFLDKDLSNFIATDRVPCTIDRVNGIIETNRPDDKNKQYNDVVKQGDQLITKLQKYGQAVRLRGSERG</sequence>
<evidence type="ECO:0000313" key="4">
    <source>
        <dbReference type="EMBL" id="KAF2097711.1"/>
    </source>
</evidence>
<dbReference type="PANTHER" id="PTHR14145:SF1">
    <property type="entry name" value="26S PROTEASOME NON-ATPASE REGULATORY SUBUNIT 6"/>
    <property type="match status" value="1"/>
</dbReference>
<protein>
    <submittedName>
        <fullName evidence="4">26S proteasome regulatory subunit RPN7</fullName>
    </submittedName>
</protein>
<dbReference type="InterPro" id="IPR049549">
    <property type="entry name" value="RPN7_PSMD6_C"/>
</dbReference>
<dbReference type="Pfam" id="PF21154">
    <property type="entry name" value="RPN7_PSMD6_C"/>
    <property type="match status" value="1"/>
</dbReference>
<feature type="domain" description="PCI" evidence="3">
    <location>
        <begin position="228"/>
        <end position="454"/>
    </location>
</feature>
<keyword evidence="1 4" id="KW-0647">Proteasome</keyword>
<dbReference type="FunFam" id="1.25.40.570:FF:000013">
    <property type="entry name" value="Proteasome regulatory particle subunit (RpnG)"/>
    <property type="match status" value="1"/>
</dbReference>
<dbReference type="InterPro" id="IPR019585">
    <property type="entry name" value="Rpn7/CSN1"/>
</dbReference>
<dbReference type="Pfam" id="PF01399">
    <property type="entry name" value="PCI"/>
    <property type="match status" value="1"/>
</dbReference>
<dbReference type="Gene3D" id="1.25.40.570">
    <property type="match status" value="2"/>
</dbReference>
<dbReference type="Proteomes" id="UP000799772">
    <property type="component" value="Unassembled WGS sequence"/>
</dbReference>
<dbReference type="Pfam" id="PF10602">
    <property type="entry name" value="RPN7"/>
    <property type="match status" value="1"/>
</dbReference>
<evidence type="ECO:0000256" key="1">
    <source>
        <dbReference type="ARBA" id="ARBA00022942"/>
    </source>
</evidence>
<evidence type="ECO:0000313" key="5">
    <source>
        <dbReference type="Proteomes" id="UP000799772"/>
    </source>
</evidence>
<gene>
    <name evidence="4" type="ORF">NA57DRAFT_40616</name>
</gene>
<dbReference type="InterPro" id="IPR000717">
    <property type="entry name" value="PCI_dom"/>
</dbReference>
<accession>A0A9P4IGE3</accession>
<evidence type="ECO:0000259" key="3">
    <source>
        <dbReference type="PROSITE" id="PS50250"/>
    </source>
</evidence>
<comment type="caution">
    <text evidence="4">The sequence shown here is derived from an EMBL/GenBank/DDBJ whole genome shotgun (WGS) entry which is preliminary data.</text>
</comment>
<dbReference type="GO" id="GO:0043161">
    <property type="term" value="P:proteasome-mediated ubiquitin-dependent protein catabolic process"/>
    <property type="evidence" value="ECO:0007669"/>
    <property type="project" value="TreeGrafter"/>
</dbReference>
<dbReference type="InterPro" id="IPR036390">
    <property type="entry name" value="WH_DNA-bd_sf"/>
</dbReference>
<keyword evidence="2" id="KW-0175">Coiled coil</keyword>
<dbReference type="PANTHER" id="PTHR14145">
    <property type="entry name" value="26S PROTESOME SUBUNIT 6"/>
    <property type="match status" value="1"/>
</dbReference>
<dbReference type="GO" id="GO:0005838">
    <property type="term" value="C:proteasome regulatory particle"/>
    <property type="evidence" value="ECO:0007669"/>
    <property type="project" value="TreeGrafter"/>
</dbReference>
<proteinExistence type="predicted"/>
<dbReference type="PROSITE" id="PS50250">
    <property type="entry name" value="PCI"/>
    <property type="match status" value="1"/>
</dbReference>
<organism evidence="4 5">
    <name type="scientific">Rhizodiscina lignyota</name>
    <dbReference type="NCBI Taxonomy" id="1504668"/>
    <lineage>
        <taxon>Eukaryota</taxon>
        <taxon>Fungi</taxon>
        <taxon>Dikarya</taxon>
        <taxon>Ascomycota</taxon>
        <taxon>Pezizomycotina</taxon>
        <taxon>Dothideomycetes</taxon>
        <taxon>Pleosporomycetidae</taxon>
        <taxon>Aulographales</taxon>
        <taxon>Rhizodiscinaceae</taxon>
        <taxon>Rhizodiscina</taxon>
    </lineage>
</organism>
<reference evidence="4" key="1">
    <citation type="journal article" date="2020" name="Stud. Mycol.">
        <title>101 Dothideomycetes genomes: a test case for predicting lifestyles and emergence of pathogens.</title>
        <authorList>
            <person name="Haridas S."/>
            <person name="Albert R."/>
            <person name="Binder M."/>
            <person name="Bloem J."/>
            <person name="Labutti K."/>
            <person name="Salamov A."/>
            <person name="Andreopoulos B."/>
            <person name="Baker S."/>
            <person name="Barry K."/>
            <person name="Bills G."/>
            <person name="Bluhm B."/>
            <person name="Cannon C."/>
            <person name="Castanera R."/>
            <person name="Culley D."/>
            <person name="Daum C."/>
            <person name="Ezra D."/>
            <person name="Gonzalez J."/>
            <person name="Henrissat B."/>
            <person name="Kuo A."/>
            <person name="Liang C."/>
            <person name="Lipzen A."/>
            <person name="Lutzoni F."/>
            <person name="Magnuson J."/>
            <person name="Mondo S."/>
            <person name="Nolan M."/>
            <person name="Ohm R."/>
            <person name="Pangilinan J."/>
            <person name="Park H.-J."/>
            <person name="Ramirez L."/>
            <person name="Alfaro M."/>
            <person name="Sun H."/>
            <person name="Tritt A."/>
            <person name="Yoshinaga Y."/>
            <person name="Zwiers L.-H."/>
            <person name="Turgeon B."/>
            <person name="Goodwin S."/>
            <person name="Spatafora J."/>
            <person name="Crous P."/>
            <person name="Grigoriev I."/>
        </authorList>
    </citation>
    <scope>NUCLEOTIDE SEQUENCE</scope>
    <source>
        <strain evidence="4">CBS 133067</strain>
    </source>
</reference>
<dbReference type="FunFam" id="1.25.40.570:FF:000021">
    <property type="entry name" value="Putative proteasome regulatory particle subunit"/>
    <property type="match status" value="1"/>
</dbReference>
<dbReference type="OrthoDB" id="1452at2759"/>
<dbReference type="InterPro" id="IPR045135">
    <property type="entry name" value="Rpn7_N"/>
</dbReference>
<dbReference type="SUPFAM" id="SSF46785">
    <property type="entry name" value="Winged helix' DNA-binding domain"/>
    <property type="match status" value="1"/>
</dbReference>
<dbReference type="EMBL" id="ML978127">
    <property type="protein sequence ID" value="KAF2097711.1"/>
    <property type="molecule type" value="Genomic_DNA"/>
</dbReference>
<name>A0A9P4IGE3_9PEZI</name>
<evidence type="ECO:0000256" key="2">
    <source>
        <dbReference type="SAM" id="Coils"/>
    </source>
</evidence>
<keyword evidence="5" id="KW-1185">Reference proteome</keyword>